<proteinExistence type="predicted"/>
<name>A0AAW0Q3T2_9GOBI</name>
<evidence type="ECO:0000313" key="2">
    <source>
        <dbReference type="EMBL" id="KAK7938789.1"/>
    </source>
</evidence>
<protein>
    <submittedName>
        <fullName evidence="2">Uncharacterized protein</fullName>
    </submittedName>
</protein>
<reference evidence="3" key="1">
    <citation type="submission" date="2024-04" db="EMBL/GenBank/DDBJ databases">
        <title>Salinicola lusitanus LLJ914,a marine bacterium isolated from the Okinawa Trough.</title>
        <authorList>
            <person name="Li J."/>
        </authorList>
    </citation>
    <scope>NUCLEOTIDE SEQUENCE [LARGE SCALE GENOMIC DNA]</scope>
</reference>
<dbReference type="AlphaFoldDB" id="A0AAW0Q3T2"/>
<feature type="coiled-coil region" evidence="1">
    <location>
        <begin position="5"/>
        <end position="46"/>
    </location>
</feature>
<gene>
    <name evidence="2" type="ORF">WMY93_002115</name>
</gene>
<comment type="caution">
    <text evidence="2">The sequence shown here is derived from an EMBL/GenBank/DDBJ whole genome shotgun (WGS) entry which is preliminary data.</text>
</comment>
<accession>A0AAW0Q3T2</accession>
<organism evidence="2 3">
    <name type="scientific">Mugilogobius chulae</name>
    <name type="common">yellowstripe goby</name>
    <dbReference type="NCBI Taxonomy" id="88201"/>
    <lineage>
        <taxon>Eukaryota</taxon>
        <taxon>Metazoa</taxon>
        <taxon>Chordata</taxon>
        <taxon>Craniata</taxon>
        <taxon>Vertebrata</taxon>
        <taxon>Euteleostomi</taxon>
        <taxon>Actinopterygii</taxon>
        <taxon>Neopterygii</taxon>
        <taxon>Teleostei</taxon>
        <taxon>Neoteleostei</taxon>
        <taxon>Acanthomorphata</taxon>
        <taxon>Gobiaria</taxon>
        <taxon>Gobiiformes</taxon>
        <taxon>Gobioidei</taxon>
        <taxon>Gobiidae</taxon>
        <taxon>Gobionellinae</taxon>
        <taxon>Mugilogobius</taxon>
    </lineage>
</organism>
<evidence type="ECO:0000256" key="1">
    <source>
        <dbReference type="SAM" id="Coils"/>
    </source>
</evidence>
<keyword evidence="3" id="KW-1185">Reference proteome</keyword>
<keyword evidence="1" id="KW-0175">Coiled coil</keyword>
<sequence length="113" mass="12437">MSAALAEHSARIEYLQAENQAQAAELESLKSRSALTESKVETLTQDKTVPSTYLSKILLSAAPAQVSKQYEQKRRKYTSLGNPSGGLDLARQSSIHSHFLCVFGCKKLRIQPT</sequence>
<dbReference type="EMBL" id="JBBPFD010000002">
    <property type="protein sequence ID" value="KAK7938789.1"/>
    <property type="molecule type" value="Genomic_DNA"/>
</dbReference>
<dbReference type="Proteomes" id="UP001460270">
    <property type="component" value="Unassembled WGS sequence"/>
</dbReference>
<evidence type="ECO:0000313" key="3">
    <source>
        <dbReference type="Proteomes" id="UP001460270"/>
    </source>
</evidence>